<proteinExistence type="inferred from homology"/>
<dbReference type="PANTHER" id="PTHR30255:SF2">
    <property type="entry name" value="SINGLE-STRANDED-DNA-SPECIFIC EXONUCLEASE RECJ"/>
    <property type="match status" value="1"/>
</dbReference>
<dbReference type="InterPro" id="IPR001667">
    <property type="entry name" value="DDH_dom"/>
</dbReference>
<feature type="domain" description="DDH" evidence="6">
    <location>
        <begin position="107"/>
        <end position="257"/>
    </location>
</feature>
<dbReference type="GO" id="GO:0006310">
    <property type="term" value="P:DNA recombination"/>
    <property type="evidence" value="ECO:0007669"/>
    <property type="project" value="InterPro"/>
</dbReference>
<dbReference type="GO" id="GO:0006281">
    <property type="term" value="P:DNA repair"/>
    <property type="evidence" value="ECO:0007669"/>
    <property type="project" value="InterPro"/>
</dbReference>
<name>A0A1G7Z379_9SPHI</name>
<evidence type="ECO:0000313" key="9">
    <source>
        <dbReference type="EMBL" id="SDH03221.1"/>
    </source>
</evidence>
<keyword evidence="4" id="KW-0378">Hydrolase</keyword>
<dbReference type="Proteomes" id="UP000199643">
    <property type="component" value="Unassembled WGS sequence"/>
</dbReference>
<keyword evidence="10" id="KW-1185">Reference proteome</keyword>
<comment type="similarity">
    <text evidence="1">Belongs to the RecJ family.</text>
</comment>
<dbReference type="Pfam" id="PF01368">
    <property type="entry name" value="DHH"/>
    <property type="match status" value="1"/>
</dbReference>
<dbReference type="Gene3D" id="3.90.1640.30">
    <property type="match status" value="1"/>
</dbReference>
<evidence type="ECO:0000259" key="7">
    <source>
        <dbReference type="Pfam" id="PF02272"/>
    </source>
</evidence>
<evidence type="ECO:0000259" key="6">
    <source>
        <dbReference type="Pfam" id="PF01368"/>
    </source>
</evidence>
<dbReference type="GO" id="GO:0003676">
    <property type="term" value="F:nucleic acid binding"/>
    <property type="evidence" value="ECO:0007669"/>
    <property type="project" value="InterPro"/>
</dbReference>
<dbReference type="Pfam" id="PF17768">
    <property type="entry name" value="RecJ_OB"/>
    <property type="match status" value="1"/>
</dbReference>
<keyword evidence="3" id="KW-0540">Nuclease</keyword>
<dbReference type="InterPro" id="IPR041122">
    <property type="entry name" value="RecJ_OB"/>
</dbReference>
<sequence>MLVRYTAHVPFLIIQLKCIFTVRRQYKMEKRWVLASDCNDDTVAKLAEELNIDRSLAQILVQRNICDFDQAKDFFRPELNHLHDPFLMKDMDVAIARIETALANHEKILIYGDYDVDGTTSVALAFSFFSQLTKNIEYYIPDRYLEGYGISTAGIDYANENGFSLIIALDCGIKSIDKIDYANQLGIDFIICDHHLPGDELPQAIAVLDPKRSDCAYPFKELAGCGIGFKLAQAYAQKHGLAKETYLQYLDLVMVSIAADIVPVVGENRTLAYYGLKKLNSNPCEGLRALMEVSGRTENYSITDVVFTLGPRINAAGRIDHAKHAVAMLLCQVDSNSLEQSELINLKNTERKTYDQDITREALALIGESEILINRKTTVVFNENWHKGVIGIVASRLTEKYYRPTIVLTKSNGHVAGSCRSVVGFDLYEALSGCAHLLDQYGGHKFAAGLTMQEQNVNAFADKFEEIVSASITDELLTPMIRIDAEIELAQIDGKFYRVLSQMGPFGPENMAPIFVTHNVYLAQHAMAVGQNHLKINIKQQNSPIFEGIAFGLAEFQNLLQPRMPFSVCYTLEENVWRDKKRLQLNIKGIKVK</sequence>
<dbReference type="InterPro" id="IPR038763">
    <property type="entry name" value="DHH_sf"/>
</dbReference>
<evidence type="ECO:0000256" key="2">
    <source>
        <dbReference type="ARBA" id="ARBA00019841"/>
    </source>
</evidence>
<feature type="domain" description="RecJ OB" evidence="8">
    <location>
        <begin position="483"/>
        <end position="588"/>
    </location>
</feature>
<evidence type="ECO:0000256" key="5">
    <source>
        <dbReference type="ARBA" id="ARBA00022839"/>
    </source>
</evidence>
<dbReference type="Pfam" id="PF02272">
    <property type="entry name" value="DHHA1"/>
    <property type="match status" value="1"/>
</dbReference>
<feature type="domain" description="DHHA1" evidence="7">
    <location>
        <begin position="379"/>
        <end position="469"/>
    </location>
</feature>
<dbReference type="InterPro" id="IPR051673">
    <property type="entry name" value="SSDNA_exonuclease_RecJ"/>
</dbReference>
<dbReference type="STRING" id="405671.SAMN05421827_11555"/>
<dbReference type="NCBIfam" id="TIGR00644">
    <property type="entry name" value="recJ"/>
    <property type="match status" value="1"/>
</dbReference>
<dbReference type="GO" id="GO:0008409">
    <property type="term" value="F:5'-3' exonuclease activity"/>
    <property type="evidence" value="ECO:0007669"/>
    <property type="project" value="InterPro"/>
</dbReference>
<keyword evidence="5 9" id="KW-0269">Exonuclease</keyword>
<evidence type="ECO:0000256" key="4">
    <source>
        <dbReference type="ARBA" id="ARBA00022801"/>
    </source>
</evidence>
<reference evidence="10" key="1">
    <citation type="submission" date="2016-10" db="EMBL/GenBank/DDBJ databases">
        <authorList>
            <person name="Varghese N."/>
            <person name="Submissions S."/>
        </authorList>
    </citation>
    <scope>NUCLEOTIDE SEQUENCE [LARGE SCALE GENOMIC DNA]</scope>
    <source>
        <strain evidence="10">DSM 17933</strain>
    </source>
</reference>
<evidence type="ECO:0000259" key="8">
    <source>
        <dbReference type="Pfam" id="PF17768"/>
    </source>
</evidence>
<evidence type="ECO:0000313" key="10">
    <source>
        <dbReference type="Proteomes" id="UP000199643"/>
    </source>
</evidence>
<dbReference type="Gene3D" id="3.10.310.30">
    <property type="match status" value="1"/>
</dbReference>
<dbReference type="InterPro" id="IPR003156">
    <property type="entry name" value="DHHA1_dom"/>
</dbReference>
<protein>
    <recommendedName>
        <fullName evidence="2">Single-stranded-DNA-specific exonuclease RecJ</fullName>
    </recommendedName>
</protein>
<dbReference type="EMBL" id="FNCH01000015">
    <property type="protein sequence ID" value="SDH03221.1"/>
    <property type="molecule type" value="Genomic_DNA"/>
</dbReference>
<evidence type="ECO:0000256" key="1">
    <source>
        <dbReference type="ARBA" id="ARBA00005915"/>
    </source>
</evidence>
<gene>
    <name evidence="9" type="ORF">SAMN05421827_11555</name>
</gene>
<organism evidence="9 10">
    <name type="scientific">Pedobacter terrae</name>
    <dbReference type="NCBI Taxonomy" id="405671"/>
    <lineage>
        <taxon>Bacteria</taxon>
        <taxon>Pseudomonadati</taxon>
        <taxon>Bacteroidota</taxon>
        <taxon>Sphingobacteriia</taxon>
        <taxon>Sphingobacteriales</taxon>
        <taxon>Sphingobacteriaceae</taxon>
        <taxon>Pedobacter</taxon>
    </lineage>
</organism>
<dbReference type="SUPFAM" id="SSF64182">
    <property type="entry name" value="DHH phosphoesterases"/>
    <property type="match status" value="1"/>
</dbReference>
<dbReference type="InterPro" id="IPR004610">
    <property type="entry name" value="RecJ"/>
</dbReference>
<evidence type="ECO:0000256" key="3">
    <source>
        <dbReference type="ARBA" id="ARBA00022722"/>
    </source>
</evidence>
<dbReference type="PANTHER" id="PTHR30255">
    <property type="entry name" value="SINGLE-STRANDED-DNA-SPECIFIC EXONUCLEASE RECJ"/>
    <property type="match status" value="1"/>
</dbReference>
<accession>A0A1G7Z379</accession>
<dbReference type="AlphaFoldDB" id="A0A1G7Z379"/>